<dbReference type="InterPro" id="IPR042178">
    <property type="entry name" value="Serpin_sf_1"/>
</dbReference>
<evidence type="ECO:0000259" key="2">
    <source>
        <dbReference type="SMART" id="SM00093"/>
    </source>
</evidence>
<dbReference type="Proteomes" id="UP000318313">
    <property type="component" value="Chromosome"/>
</dbReference>
<keyword evidence="4" id="KW-1185">Reference proteome</keyword>
<dbReference type="SUPFAM" id="SSF56574">
    <property type="entry name" value="Serpins"/>
    <property type="match status" value="1"/>
</dbReference>
<reference evidence="3 4" key="1">
    <citation type="submission" date="2019-03" db="EMBL/GenBank/DDBJ databases">
        <title>Deep-cultivation of Planctomycetes and their phenomic and genomic characterization uncovers novel biology.</title>
        <authorList>
            <person name="Wiegand S."/>
            <person name="Jogler M."/>
            <person name="Boedeker C."/>
            <person name="Pinto D."/>
            <person name="Vollmers J."/>
            <person name="Rivas-Marin E."/>
            <person name="Kohn T."/>
            <person name="Peeters S.H."/>
            <person name="Heuer A."/>
            <person name="Rast P."/>
            <person name="Oberbeckmann S."/>
            <person name="Bunk B."/>
            <person name="Jeske O."/>
            <person name="Meyerdierks A."/>
            <person name="Storesund J.E."/>
            <person name="Kallscheuer N."/>
            <person name="Luecker S."/>
            <person name="Lage O.M."/>
            <person name="Pohl T."/>
            <person name="Merkel B.J."/>
            <person name="Hornburger P."/>
            <person name="Mueller R.-W."/>
            <person name="Bruemmer F."/>
            <person name="Labrenz M."/>
            <person name="Spormann A.M."/>
            <person name="Op den Camp H."/>
            <person name="Overmann J."/>
            <person name="Amann R."/>
            <person name="Jetten M.S.M."/>
            <person name="Mascher T."/>
            <person name="Medema M.H."/>
            <person name="Devos D.P."/>
            <person name="Kaster A.-K."/>
            <person name="Ovreas L."/>
            <person name="Rohde M."/>
            <person name="Galperin M.Y."/>
            <person name="Jogler C."/>
        </authorList>
    </citation>
    <scope>NUCLEOTIDE SEQUENCE [LARGE SCALE GENOMIC DNA]</scope>
    <source>
        <strain evidence="3 4">Enr17</strain>
    </source>
</reference>
<organism evidence="3 4">
    <name type="scientific">Gimesia fumaroli</name>
    <dbReference type="NCBI Taxonomy" id="2527976"/>
    <lineage>
        <taxon>Bacteria</taxon>
        <taxon>Pseudomonadati</taxon>
        <taxon>Planctomycetota</taxon>
        <taxon>Planctomycetia</taxon>
        <taxon>Planctomycetales</taxon>
        <taxon>Planctomycetaceae</taxon>
        <taxon>Gimesia</taxon>
    </lineage>
</organism>
<dbReference type="InterPro" id="IPR023796">
    <property type="entry name" value="Serpin_dom"/>
</dbReference>
<dbReference type="InterPro" id="IPR036186">
    <property type="entry name" value="Serpin_sf"/>
</dbReference>
<gene>
    <name evidence="3" type="ORF">Enr17x_43550</name>
</gene>
<proteinExistence type="inferred from homology"/>
<evidence type="ECO:0000313" key="3">
    <source>
        <dbReference type="EMBL" id="QDV52295.1"/>
    </source>
</evidence>
<dbReference type="EMBL" id="CP037452">
    <property type="protein sequence ID" value="QDV52295.1"/>
    <property type="molecule type" value="Genomic_DNA"/>
</dbReference>
<dbReference type="GO" id="GO:0005615">
    <property type="term" value="C:extracellular space"/>
    <property type="evidence" value="ECO:0007669"/>
    <property type="project" value="InterPro"/>
</dbReference>
<dbReference type="GO" id="GO:0004867">
    <property type="term" value="F:serine-type endopeptidase inhibitor activity"/>
    <property type="evidence" value="ECO:0007669"/>
    <property type="project" value="InterPro"/>
</dbReference>
<dbReference type="Gene3D" id="2.30.39.10">
    <property type="entry name" value="Alpha-1-antitrypsin, domain 1"/>
    <property type="match status" value="1"/>
</dbReference>
<dbReference type="InterPro" id="IPR023795">
    <property type="entry name" value="Serpin_CS"/>
</dbReference>
<dbReference type="KEGG" id="gfm:Enr17x_43550"/>
<name>A0A518IGV0_9PLAN</name>
<evidence type="ECO:0000313" key="4">
    <source>
        <dbReference type="Proteomes" id="UP000318313"/>
    </source>
</evidence>
<dbReference type="Gene3D" id="3.30.497.10">
    <property type="entry name" value="Antithrombin, subunit I, domain 2"/>
    <property type="match status" value="1"/>
</dbReference>
<dbReference type="SMART" id="SM00093">
    <property type="entry name" value="SERPIN"/>
    <property type="match status" value="1"/>
</dbReference>
<dbReference type="PROSITE" id="PS00284">
    <property type="entry name" value="SERPIN"/>
    <property type="match status" value="1"/>
</dbReference>
<protein>
    <submittedName>
        <fullName evidence="3">Serpin (Serine protease inhibitor)</fullName>
    </submittedName>
</protein>
<dbReference type="RefSeq" id="WP_145311636.1">
    <property type="nucleotide sequence ID" value="NZ_CP037452.1"/>
</dbReference>
<dbReference type="PANTHER" id="PTHR11461:SF211">
    <property type="entry name" value="GH10112P-RELATED"/>
    <property type="match status" value="1"/>
</dbReference>
<feature type="domain" description="Serpin" evidence="2">
    <location>
        <begin position="26"/>
        <end position="411"/>
    </location>
</feature>
<dbReference type="InterPro" id="IPR000215">
    <property type="entry name" value="Serpin_fam"/>
</dbReference>
<dbReference type="OrthoDB" id="9764871at2"/>
<comment type="similarity">
    <text evidence="1">Belongs to the serpin family.</text>
</comment>
<dbReference type="AlphaFoldDB" id="A0A518IGV0"/>
<dbReference type="InterPro" id="IPR042185">
    <property type="entry name" value="Serpin_sf_2"/>
</dbReference>
<dbReference type="CDD" id="cd19590">
    <property type="entry name" value="serpin_thermopin-like"/>
    <property type="match status" value="1"/>
</dbReference>
<accession>A0A518IGV0</accession>
<sequence>MTDQTTEAQSKQDVQTTVNDCNQFACELFSKLAGESEGNLFFSPGSISMALAMTLAGAKGETAREMQETLGFSLEPARVHEAFRRLRTETRTGGVELNVANRLWGQAGYHFLPEYLKTTEHYYAAGLETVDFQNAPGETASQINAWVTKQTNGKIDSLVSPLQFNELTRLVLTNAIYFLGGWEDEFQPEATKEQSFQLSRSEETIVPLMHQTNSFGYGEDEEMQVLELPYRRHEYTTRLVESEDGFSYMEHEEIPGGGSDFVMNILLPREPDGLPAIESQLHSATLQKWMKTRSHEVNVSLPRFRVEASMDLDQQLQSLGMQRPFSRDYADFSNMSDDPEGLFIGAILHKAFVEVNEKGTEAAGVTGVIMAGGCARDEEPPKEFRADHPFLFLIRDRQTRLIHFMGRLANPS</sequence>
<evidence type="ECO:0000256" key="1">
    <source>
        <dbReference type="RuleBase" id="RU000411"/>
    </source>
</evidence>
<dbReference type="PANTHER" id="PTHR11461">
    <property type="entry name" value="SERINE PROTEASE INHIBITOR, SERPIN"/>
    <property type="match status" value="1"/>
</dbReference>
<dbReference type="Pfam" id="PF00079">
    <property type="entry name" value="Serpin"/>
    <property type="match status" value="1"/>
</dbReference>